<comment type="cofactor">
    <cofactor evidence="1">
        <name>[4Fe-4S] cluster</name>
        <dbReference type="ChEBI" id="CHEBI:49883"/>
    </cofactor>
</comment>
<dbReference type="Pfam" id="PF04055">
    <property type="entry name" value="Radical_SAM"/>
    <property type="match status" value="1"/>
</dbReference>
<organism evidence="8 9">
    <name type="scientific">Spirochaeta isovalerica</name>
    <dbReference type="NCBI Taxonomy" id="150"/>
    <lineage>
        <taxon>Bacteria</taxon>
        <taxon>Pseudomonadati</taxon>
        <taxon>Spirochaetota</taxon>
        <taxon>Spirochaetia</taxon>
        <taxon>Spirochaetales</taxon>
        <taxon>Spirochaetaceae</taxon>
        <taxon>Spirochaeta</taxon>
    </lineage>
</organism>
<dbReference type="SFLD" id="SFLDG01086">
    <property type="entry name" value="elongater_protein-like"/>
    <property type="match status" value="1"/>
</dbReference>
<evidence type="ECO:0000256" key="3">
    <source>
        <dbReference type="ARBA" id="ARBA00022691"/>
    </source>
</evidence>
<dbReference type="PROSITE" id="PS51918">
    <property type="entry name" value="RADICAL_SAM"/>
    <property type="match status" value="1"/>
</dbReference>
<dbReference type="InterPro" id="IPR032432">
    <property type="entry name" value="Radical_SAM_C"/>
</dbReference>
<dbReference type="SUPFAM" id="SSF102114">
    <property type="entry name" value="Radical SAM enzymes"/>
    <property type="match status" value="1"/>
</dbReference>
<dbReference type="EMBL" id="JACHGJ010000005">
    <property type="protein sequence ID" value="MBB6481101.1"/>
    <property type="molecule type" value="Genomic_DNA"/>
</dbReference>
<keyword evidence="3" id="KW-0949">S-adenosyl-L-methionine</keyword>
<evidence type="ECO:0000256" key="6">
    <source>
        <dbReference type="ARBA" id="ARBA00023014"/>
    </source>
</evidence>
<dbReference type="AlphaFoldDB" id="A0A841RCI2"/>
<dbReference type="RefSeq" id="WP_343060190.1">
    <property type="nucleotide sequence ID" value="NZ_JACHGJ010000005.1"/>
</dbReference>
<dbReference type="Proteomes" id="UP000587760">
    <property type="component" value="Unassembled WGS sequence"/>
</dbReference>
<keyword evidence="9" id="KW-1185">Reference proteome</keyword>
<proteinExistence type="predicted"/>
<reference evidence="8 9" key="1">
    <citation type="submission" date="2020-08" db="EMBL/GenBank/DDBJ databases">
        <title>Genomic Encyclopedia of Type Strains, Phase IV (KMG-IV): sequencing the most valuable type-strain genomes for metagenomic binning, comparative biology and taxonomic classification.</title>
        <authorList>
            <person name="Goeker M."/>
        </authorList>
    </citation>
    <scope>NUCLEOTIDE SEQUENCE [LARGE SCALE GENOMIC DNA]</scope>
    <source>
        <strain evidence="8 9">DSM 2461</strain>
    </source>
</reference>
<dbReference type="InterPro" id="IPR005911">
    <property type="entry name" value="YhcC-like"/>
</dbReference>
<dbReference type="PANTHER" id="PTHR11135:SF1">
    <property type="entry name" value="PROTEIN YHCC"/>
    <property type="match status" value="1"/>
</dbReference>
<sequence>MKPEEPFLNYSRYLREKYGQTAYRVSIDGGFSCPNRGKNRTLPGCSYCSSFGSRSAYIGETEQGVGEQIERNLKVLKSRYDAKVFMLYFQAYSSTWAPVEELRKLYDESLALGDFRELIVSTRPDCLSDAVCRLLASYKRADFDVWVELGLQSAHDATLKRINRGHDRDQFEKAFYRLRSHGLKIAVHLIFGLPGEDRSMMMDSVRYVASLKPEGVKFHNLHIPSDTPMFQELEAGEMAIPSSAGHVRYLADAVERIPPETVVMRLTTDTPHQRHVVPGAMLDKTIIYNRLREELLRRGTKQGVFF</sequence>
<evidence type="ECO:0000256" key="1">
    <source>
        <dbReference type="ARBA" id="ARBA00001966"/>
    </source>
</evidence>
<evidence type="ECO:0000313" key="9">
    <source>
        <dbReference type="Proteomes" id="UP000587760"/>
    </source>
</evidence>
<dbReference type="Pfam" id="PF16199">
    <property type="entry name" value="Radical_SAM_C"/>
    <property type="match status" value="1"/>
</dbReference>
<dbReference type="SFLD" id="SFLDG01091">
    <property type="entry name" value="uncharacterized_CHP01210-like"/>
    <property type="match status" value="1"/>
</dbReference>
<dbReference type="InterPro" id="IPR006638">
    <property type="entry name" value="Elp3/MiaA/NifB-like_rSAM"/>
</dbReference>
<keyword evidence="2" id="KW-0004">4Fe-4S</keyword>
<keyword evidence="5" id="KW-0408">Iron</keyword>
<keyword evidence="6" id="KW-0411">Iron-sulfur</keyword>
<dbReference type="GO" id="GO:0051539">
    <property type="term" value="F:4 iron, 4 sulfur cluster binding"/>
    <property type="evidence" value="ECO:0007669"/>
    <property type="project" value="UniProtKB-KW"/>
</dbReference>
<dbReference type="InterPro" id="IPR023404">
    <property type="entry name" value="rSAM_horseshoe"/>
</dbReference>
<name>A0A841RCI2_9SPIO</name>
<evidence type="ECO:0000256" key="4">
    <source>
        <dbReference type="ARBA" id="ARBA00022723"/>
    </source>
</evidence>
<comment type="caution">
    <text evidence="8">The sequence shown here is derived from an EMBL/GenBank/DDBJ whole genome shotgun (WGS) entry which is preliminary data.</text>
</comment>
<accession>A0A841RCI2</accession>
<protein>
    <recommendedName>
        <fullName evidence="7">Radical SAM core domain-containing protein</fullName>
    </recommendedName>
</protein>
<dbReference type="InterPro" id="IPR039661">
    <property type="entry name" value="ELP3"/>
</dbReference>
<gene>
    <name evidence="8" type="ORF">HNR50_002774</name>
</gene>
<dbReference type="InterPro" id="IPR058240">
    <property type="entry name" value="rSAM_sf"/>
</dbReference>
<dbReference type="GO" id="GO:0046872">
    <property type="term" value="F:metal ion binding"/>
    <property type="evidence" value="ECO:0007669"/>
    <property type="project" value="UniProtKB-KW"/>
</dbReference>
<dbReference type="Gene3D" id="3.80.30.20">
    <property type="entry name" value="tm_1862 like domain"/>
    <property type="match status" value="1"/>
</dbReference>
<evidence type="ECO:0000256" key="2">
    <source>
        <dbReference type="ARBA" id="ARBA00022485"/>
    </source>
</evidence>
<keyword evidence="4" id="KW-0479">Metal-binding</keyword>
<dbReference type="NCBIfam" id="TIGR01212">
    <property type="entry name" value="TIGR01212 family radical SAM protein"/>
    <property type="match status" value="1"/>
</dbReference>
<dbReference type="SFLD" id="SFLDS00029">
    <property type="entry name" value="Radical_SAM"/>
    <property type="match status" value="1"/>
</dbReference>
<dbReference type="InterPro" id="IPR007197">
    <property type="entry name" value="rSAM"/>
</dbReference>
<dbReference type="SMART" id="SM00729">
    <property type="entry name" value="Elp3"/>
    <property type="match status" value="1"/>
</dbReference>
<dbReference type="GO" id="GO:0003824">
    <property type="term" value="F:catalytic activity"/>
    <property type="evidence" value="ECO:0007669"/>
    <property type="project" value="InterPro"/>
</dbReference>
<evidence type="ECO:0000259" key="7">
    <source>
        <dbReference type="PROSITE" id="PS51918"/>
    </source>
</evidence>
<evidence type="ECO:0000313" key="8">
    <source>
        <dbReference type="EMBL" id="MBB6481101.1"/>
    </source>
</evidence>
<dbReference type="PANTHER" id="PTHR11135">
    <property type="entry name" value="HISTONE ACETYLTRANSFERASE-RELATED"/>
    <property type="match status" value="1"/>
</dbReference>
<evidence type="ECO:0000256" key="5">
    <source>
        <dbReference type="ARBA" id="ARBA00023004"/>
    </source>
</evidence>
<feature type="domain" description="Radical SAM core" evidence="7">
    <location>
        <begin position="17"/>
        <end position="260"/>
    </location>
</feature>